<evidence type="ECO:0000259" key="2">
    <source>
        <dbReference type="Pfam" id="PF03787"/>
    </source>
</evidence>
<dbReference type="STRING" id="314278.NB231_14568"/>
<dbReference type="PANTHER" id="PTHR36700">
    <property type="entry name" value="CRISPR SYSTEM CMR SUBUNIT CMR4"/>
    <property type="match status" value="1"/>
</dbReference>
<dbReference type="RefSeq" id="WP_005003909.1">
    <property type="nucleotide sequence ID" value="NZ_CH672427.1"/>
</dbReference>
<dbReference type="PANTHER" id="PTHR36700:SF1">
    <property type="entry name" value="CRISPR SYSTEM CMR SUBUNIT CMR4"/>
    <property type="match status" value="1"/>
</dbReference>
<evidence type="ECO:0000256" key="1">
    <source>
        <dbReference type="ARBA" id="ARBA00023118"/>
    </source>
</evidence>
<gene>
    <name evidence="3" type="ORF">NB231_14568</name>
</gene>
<evidence type="ECO:0000313" key="4">
    <source>
        <dbReference type="Proteomes" id="UP000003374"/>
    </source>
</evidence>
<accession>A4BL64</accession>
<keyword evidence="4" id="KW-1185">Reference proteome</keyword>
<proteinExistence type="predicted"/>
<dbReference type="EMBL" id="AAOF01000001">
    <property type="protein sequence ID" value="EAR23052.1"/>
    <property type="molecule type" value="Genomic_DNA"/>
</dbReference>
<comment type="caution">
    <text evidence="3">The sequence shown here is derived from an EMBL/GenBank/DDBJ whole genome shotgun (WGS) entry which is preliminary data.</text>
</comment>
<dbReference type="Pfam" id="PF03787">
    <property type="entry name" value="RAMPs"/>
    <property type="match status" value="1"/>
</dbReference>
<dbReference type="Proteomes" id="UP000003374">
    <property type="component" value="Unassembled WGS sequence"/>
</dbReference>
<protein>
    <recommendedName>
        <fullName evidence="2">CRISPR type III-associated protein domain-containing protein</fullName>
    </recommendedName>
</protein>
<organism evidence="3 4">
    <name type="scientific">Nitrococcus mobilis Nb-231</name>
    <dbReference type="NCBI Taxonomy" id="314278"/>
    <lineage>
        <taxon>Bacteria</taxon>
        <taxon>Pseudomonadati</taxon>
        <taxon>Pseudomonadota</taxon>
        <taxon>Gammaproteobacteria</taxon>
        <taxon>Chromatiales</taxon>
        <taxon>Ectothiorhodospiraceae</taxon>
        <taxon>Nitrococcus</taxon>
    </lineage>
</organism>
<keyword evidence="1" id="KW-0051">Antiviral defense</keyword>
<dbReference type="NCBIfam" id="TIGR02580">
    <property type="entry name" value="cas_RAMP_Cmr4"/>
    <property type="match status" value="1"/>
</dbReference>
<dbReference type="InterPro" id="IPR005537">
    <property type="entry name" value="RAMP_III_fam"/>
</dbReference>
<dbReference type="eggNOG" id="COG1336">
    <property type="taxonomic scope" value="Bacteria"/>
</dbReference>
<dbReference type="HOGENOM" id="CLU_047795_0_0_6"/>
<reference evidence="3 4" key="1">
    <citation type="submission" date="2006-02" db="EMBL/GenBank/DDBJ databases">
        <authorList>
            <person name="Waterbury J."/>
            <person name="Ferriera S."/>
            <person name="Johnson J."/>
            <person name="Kravitz S."/>
            <person name="Halpern A."/>
            <person name="Remington K."/>
            <person name="Beeson K."/>
            <person name="Tran B."/>
            <person name="Rogers Y.-H."/>
            <person name="Friedman R."/>
            <person name="Venter J.C."/>
        </authorList>
    </citation>
    <scope>NUCLEOTIDE SEQUENCE [LARGE SCALE GENOMIC DNA]</scope>
    <source>
        <strain evidence="3 4">Nb-231</strain>
    </source>
</reference>
<feature type="domain" description="CRISPR type III-associated protein" evidence="2">
    <location>
        <begin position="10"/>
        <end position="294"/>
    </location>
</feature>
<dbReference type="OrthoDB" id="9789361at2"/>
<name>A4BL64_9GAMM</name>
<dbReference type="InterPro" id="IPR013410">
    <property type="entry name" value="CRISPR-assoc_RAMP_Cmr4"/>
</dbReference>
<dbReference type="GO" id="GO:0051607">
    <property type="term" value="P:defense response to virus"/>
    <property type="evidence" value="ECO:0007669"/>
    <property type="project" value="UniProtKB-KW"/>
</dbReference>
<dbReference type="AlphaFoldDB" id="A4BL64"/>
<evidence type="ECO:0000313" key="3">
    <source>
        <dbReference type="EMBL" id="EAR23052.1"/>
    </source>
</evidence>
<sequence length="301" mass="32042">MYERTAAVFLYCVSPVHMGAGSATGVIDNPIQRECHTHHPSFAGSGIKGAVRHGFAQLGGDAAKIDAIFGPSNGEEHRAGAVSFGDAQLVLFPVRAARQGFVYATCPQALARAERLLRLTGTDSGWSLPQVEDGHCRLPIAGAEGNTPLLDDGKLNLEVFQYQAEPDAAVGAVADWLADRALPPGTAYDYFRDKLRRHLVVLSDTEFGYFARNATLVEPHVRINEKTGTADGGGLFYTENLPPESLLLAPLMASAEHSDHPSLDAAAVMSQMRTALHESLIQLGGDATTGRGLVTVNLVEG</sequence>